<keyword evidence="13" id="KW-0472">Membrane</keyword>
<evidence type="ECO:0000256" key="4">
    <source>
        <dbReference type="ARBA" id="ARBA00012251"/>
    </source>
</evidence>
<dbReference type="Proteomes" id="UP001146120">
    <property type="component" value="Unassembled WGS sequence"/>
</dbReference>
<gene>
    <name evidence="17" type="ORF">N0F65_002648</name>
</gene>
<evidence type="ECO:0000256" key="9">
    <source>
        <dbReference type="ARBA" id="ARBA00022771"/>
    </source>
</evidence>
<feature type="domain" description="RING-type" evidence="15">
    <location>
        <begin position="15"/>
        <end position="59"/>
    </location>
</feature>
<dbReference type="Pfam" id="PF13639">
    <property type="entry name" value="zf-RING_2"/>
    <property type="match status" value="1"/>
</dbReference>
<organism evidence="17 18">
    <name type="scientific">Lagenidium giganteum</name>
    <dbReference type="NCBI Taxonomy" id="4803"/>
    <lineage>
        <taxon>Eukaryota</taxon>
        <taxon>Sar</taxon>
        <taxon>Stramenopiles</taxon>
        <taxon>Oomycota</taxon>
        <taxon>Peronosporomycetes</taxon>
        <taxon>Pythiales</taxon>
        <taxon>Pythiaceae</taxon>
    </lineage>
</organism>
<dbReference type="InterPro" id="IPR051628">
    <property type="entry name" value="LUBAC_E3_Ligases"/>
</dbReference>
<keyword evidence="11" id="KW-0862">Zinc</keyword>
<dbReference type="GO" id="GO:0005737">
    <property type="term" value="C:cytoplasm"/>
    <property type="evidence" value="ECO:0007669"/>
    <property type="project" value="UniProtKB-ARBA"/>
</dbReference>
<dbReference type="InterPro" id="IPR044066">
    <property type="entry name" value="TRIAD_supradom"/>
</dbReference>
<evidence type="ECO:0000256" key="1">
    <source>
        <dbReference type="ARBA" id="ARBA00001798"/>
    </source>
</evidence>
<keyword evidence="5" id="KW-0808">Transferase</keyword>
<evidence type="ECO:0000256" key="11">
    <source>
        <dbReference type="ARBA" id="ARBA00022833"/>
    </source>
</evidence>
<dbReference type="PROSITE" id="PS51873">
    <property type="entry name" value="TRIAD"/>
    <property type="match status" value="1"/>
</dbReference>
<dbReference type="InterPro" id="IPR017907">
    <property type="entry name" value="Znf_RING_CS"/>
</dbReference>
<reference evidence="17" key="2">
    <citation type="journal article" date="2023" name="Microbiol Resour">
        <title>Decontamination and Annotation of the Draft Genome Sequence of the Oomycete Lagenidium giganteum ARSEF 373.</title>
        <authorList>
            <person name="Morgan W.R."/>
            <person name="Tartar A."/>
        </authorList>
    </citation>
    <scope>NUCLEOTIDE SEQUENCE</scope>
    <source>
        <strain evidence="17">ARSEF 373</strain>
    </source>
</reference>
<dbReference type="SMART" id="SM00184">
    <property type="entry name" value="RING"/>
    <property type="match status" value="1"/>
</dbReference>
<dbReference type="AlphaFoldDB" id="A0AAV2Z6T2"/>
<dbReference type="GO" id="GO:0061630">
    <property type="term" value="F:ubiquitin protein ligase activity"/>
    <property type="evidence" value="ECO:0007669"/>
    <property type="project" value="UniProtKB-EC"/>
</dbReference>
<keyword evidence="18" id="KW-1185">Reference proteome</keyword>
<sequence length="199" mass="22377">MSSYLGMQHEDTFYCQICFENARTTDSVVLTACGHHFCRECLAQYLTVKINDAQLHPVCFFEEQTTTEVCGRVIRVEDIQAVVSSDTWTKHQRFKLHKENNGARDCPFCNHAQVVIIPDNADSLECVCESCHKTYCYGHSNAHTGRTCAEYEKEIAATEKINRAAISAISKPCPGCNCPVEKNGTVQHSLLLTFFPLFT</sequence>
<dbReference type="EMBL" id="DAKRPA010000054">
    <property type="protein sequence ID" value="DBA01038.1"/>
    <property type="molecule type" value="Genomic_DNA"/>
</dbReference>
<evidence type="ECO:0000313" key="18">
    <source>
        <dbReference type="Proteomes" id="UP001146120"/>
    </source>
</evidence>
<dbReference type="GO" id="GO:0031090">
    <property type="term" value="C:organelle membrane"/>
    <property type="evidence" value="ECO:0007669"/>
    <property type="project" value="UniProtKB-ARBA"/>
</dbReference>
<evidence type="ECO:0000259" key="15">
    <source>
        <dbReference type="PROSITE" id="PS50089"/>
    </source>
</evidence>
<dbReference type="PROSITE" id="PS50089">
    <property type="entry name" value="ZF_RING_2"/>
    <property type="match status" value="1"/>
</dbReference>
<keyword evidence="10" id="KW-0833">Ubl conjugation pathway</keyword>
<evidence type="ECO:0000256" key="13">
    <source>
        <dbReference type="ARBA" id="ARBA00023136"/>
    </source>
</evidence>
<evidence type="ECO:0000256" key="10">
    <source>
        <dbReference type="ARBA" id="ARBA00022786"/>
    </source>
</evidence>
<dbReference type="Gene3D" id="3.30.40.10">
    <property type="entry name" value="Zinc/RING finger domain, C3HC4 (zinc finger)"/>
    <property type="match status" value="1"/>
</dbReference>
<evidence type="ECO:0000259" key="16">
    <source>
        <dbReference type="PROSITE" id="PS51873"/>
    </source>
</evidence>
<evidence type="ECO:0000256" key="6">
    <source>
        <dbReference type="ARBA" id="ARBA00022692"/>
    </source>
</evidence>
<dbReference type="GO" id="GO:0000151">
    <property type="term" value="C:ubiquitin ligase complex"/>
    <property type="evidence" value="ECO:0007669"/>
    <property type="project" value="TreeGrafter"/>
</dbReference>
<dbReference type="GO" id="GO:0097039">
    <property type="term" value="P:protein linear polyubiquitination"/>
    <property type="evidence" value="ECO:0007669"/>
    <property type="project" value="TreeGrafter"/>
</dbReference>
<comment type="caution">
    <text evidence="17">The sequence shown here is derived from an EMBL/GenBank/DDBJ whole genome shotgun (WGS) entry which is preliminary data.</text>
</comment>
<keyword evidence="8" id="KW-0677">Repeat</keyword>
<dbReference type="PANTHER" id="PTHR22770:SF13">
    <property type="entry name" value="RING-TYPE DOMAIN-CONTAINING PROTEIN"/>
    <property type="match status" value="1"/>
</dbReference>
<feature type="domain" description="RING-type" evidence="16">
    <location>
        <begin position="11"/>
        <end position="199"/>
    </location>
</feature>
<dbReference type="InterPro" id="IPR001841">
    <property type="entry name" value="Znf_RING"/>
</dbReference>
<name>A0AAV2Z6T2_9STRA</name>
<keyword evidence="12" id="KW-1133">Transmembrane helix</keyword>
<evidence type="ECO:0000256" key="7">
    <source>
        <dbReference type="ARBA" id="ARBA00022723"/>
    </source>
</evidence>
<dbReference type="FunFam" id="3.30.40.10:FF:000051">
    <property type="entry name" value="RBR-type E3 ubiquitin transferase"/>
    <property type="match status" value="1"/>
</dbReference>
<evidence type="ECO:0000256" key="5">
    <source>
        <dbReference type="ARBA" id="ARBA00022679"/>
    </source>
</evidence>
<dbReference type="InterPro" id="IPR013083">
    <property type="entry name" value="Znf_RING/FYVE/PHD"/>
</dbReference>
<evidence type="ECO:0000256" key="3">
    <source>
        <dbReference type="ARBA" id="ARBA00004906"/>
    </source>
</evidence>
<keyword evidence="9 14" id="KW-0863">Zinc-finger</keyword>
<protein>
    <recommendedName>
        <fullName evidence="4">RBR-type E3 ubiquitin transferase</fullName>
        <ecNumber evidence="4">2.3.2.31</ecNumber>
    </recommendedName>
</protein>
<comment type="catalytic activity">
    <reaction evidence="1">
        <text>[E2 ubiquitin-conjugating enzyme]-S-ubiquitinyl-L-cysteine + [acceptor protein]-L-lysine = [E2 ubiquitin-conjugating enzyme]-L-cysteine + [acceptor protein]-N(6)-ubiquitinyl-L-lysine.</text>
        <dbReference type="EC" id="2.3.2.31"/>
    </reaction>
</comment>
<dbReference type="PROSITE" id="PS00518">
    <property type="entry name" value="ZF_RING_1"/>
    <property type="match status" value="1"/>
</dbReference>
<accession>A0AAV2Z6T2</accession>
<dbReference type="PANTHER" id="PTHR22770">
    <property type="entry name" value="UBIQUITIN CONJUGATING ENZYME 7 INTERACTING PROTEIN-RELATED"/>
    <property type="match status" value="1"/>
</dbReference>
<comment type="pathway">
    <text evidence="3">Protein modification; protein ubiquitination.</text>
</comment>
<proteinExistence type="predicted"/>
<dbReference type="SUPFAM" id="SSF57850">
    <property type="entry name" value="RING/U-box"/>
    <property type="match status" value="1"/>
</dbReference>
<dbReference type="GO" id="GO:0043130">
    <property type="term" value="F:ubiquitin binding"/>
    <property type="evidence" value="ECO:0007669"/>
    <property type="project" value="TreeGrafter"/>
</dbReference>
<dbReference type="GO" id="GO:0008270">
    <property type="term" value="F:zinc ion binding"/>
    <property type="evidence" value="ECO:0007669"/>
    <property type="project" value="UniProtKB-KW"/>
</dbReference>
<reference evidence="17" key="1">
    <citation type="submission" date="2022-11" db="EMBL/GenBank/DDBJ databases">
        <authorList>
            <person name="Morgan W.R."/>
            <person name="Tartar A."/>
        </authorList>
    </citation>
    <scope>NUCLEOTIDE SEQUENCE</scope>
    <source>
        <strain evidence="17">ARSEF 373</strain>
    </source>
</reference>
<evidence type="ECO:0000256" key="8">
    <source>
        <dbReference type="ARBA" id="ARBA00022737"/>
    </source>
</evidence>
<evidence type="ECO:0000256" key="12">
    <source>
        <dbReference type="ARBA" id="ARBA00022989"/>
    </source>
</evidence>
<keyword evidence="6" id="KW-0812">Transmembrane</keyword>
<comment type="subcellular location">
    <subcellularLocation>
        <location evidence="2">Membrane</location>
        <topology evidence="2">Single-pass membrane protein</topology>
    </subcellularLocation>
</comment>
<evidence type="ECO:0000256" key="2">
    <source>
        <dbReference type="ARBA" id="ARBA00004167"/>
    </source>
</evidence>
<dbReference type="EC" id="2.3.2.31" evidence="4"/>
<dbReference type="GO" id="GO:0043161">
    <property type="term" value="P:proteasome-mediated ubiquitin-dependent protein catabolic process"/>
    <property type="evidence" value="ECO:0007669"/>
    <property type="project" value="TreeGrafter"/>
</dbReference>
<keyword evidence="7" id="KW-0479">Metal-binding</keyword>
<evidence type="ECO:0000313" key="17">
    <source>
        <dbReference type="EMBL" id="DBA01038.1"/>
    </source>
</evidence>
<evidence type="ECO:0000256" key="14">
    <source>
        <dbReference type="PROSITE-ProRule" id="PRU00175"/>
    </source>
</evidence>